<dbReference type="STRING" id="671144.I4YAE7"/>
<dbReference type="eggNOG" id="KOG2904">
    <property type="taxonomic scope" value="Eukaryota"/>
</dbReference>
<protein>
    <recommendedName>
        <fullName evidence="1">peptide chain release factor N(5)-glutamine methyltransferase</fullName>
        <ecNumber evidence="1">2.1.1.297</ecNumber>
    </recommendedName>
</protein>
<dbReference type="InParanoid" id="I4YAE7"/>
<dbReference type="Gene3D" id="3.40.50.150">
    <property type="entry name" value="Vaccinia Virus protein VP39"/>
    <property type="match status" value="1"/>
</dbReference>
<dbReference type="PANTHER" id="PTHR18895:SF74">
    <property type="entry name" value="MTRF1L RELEASE FACTOR GLUTAMINE METHYLTRANSFERASE"/>
    <property type="match status" value="1"/>
</dbReference>
<dbReference type="Proteomes" id="UP000005242">
    <property type="component" value="Unassembled WGS sequence"/>
</dbReference>
<keyword evidence="2 7" id="KW-0489">Methyltransferase</keyword>
<dbReference type="GO" id="GO:0005739">
    <property type="term" value="C:mitochondrion"/>
    <property type="evidence" value="ECO:0007669"/>
    <property type="project" value="TreeGrafter"/>
</dbReference>
<accession>I4YAE7</accession>
<dbReference type="HOGENOM" id="CLU_018398_0_2_1"/>
<keyword evidence="8" id="KW-1185">Reference proteome</keyword>
<dbReference type="NCBIfam" id="TIGR00536">
    <property type="entry name" value="hemK_fam"/>
    <property type="match status" value="1"/>
</dbReference>
<organism evidence="7 8">
    <name type="scientific">Wallemia mellicola (strain ATCC MYA-4683 / CBS 633.66)</name>
    <name type="common">Wallemia sebi (CBS 633.66)</name>
    <dbReference type="NCBI Taxonomy" id="671144"/>
    <lineage>
        <taxon>Eukaryota</taxon>
        <taxon>Fungi</taxon>
        <taxon>Dikarya</taxon>
        <taxon>Basidiomycota</taxon>
        <taxon>Wallemiomycotina</taxon>
        <taxon>Wallemiomycetes</taxon>
        <taxon>Wallemiales</taxon>
        <taxon>Wallemiaceae</taxon>
        <taxon>Wallemia</taxon>
    </lineage>
</organism>
<gene>
    <name evidence="7" type="ORF">WALSEDRAFT_57797</name>
</gene>
<dbReference type="KEGG" id="wse:WALSEDRAFT_57797"/>
<evidence type="ECO:0000256" key="1">
    <source>
        <dbReference type="ARBA" id="ARBA00012771"/>
    </source>
</evidence>
<dbReference type="InterPro" id="IPR004556">
    <property type="entry name" value="HemK-like"/>
</dbReference>
<dbReference type="CDD" id="cd02440">
    <property type="entry name" value="AdoMet_MTases"/>
    <property type="match status" value="1"/>
</dbReference>
<evidence type="ECO:0000256" key="2">
    <source>
        <dbReference type="ARBA" id="ARBA00022603"/>
    </source>
</evidence>
<reference evidence="7 8" key="1">
    <citation type="journal article" date="2012" name="Fungal Genet. Biol.">
        <title>The genome of the xerotolerant mold Wallemia sebi reveals adaptations to osmotic stress and suggests cryptic sexual reproduction.</title>
        <authorList>
            <person name="Padamsee M."/>
            <person name="Kumar T.K.A."/>
            <person name="Riley R."/>
            <person name="Binder M."/>
            <person name="Boyd A."/>
            <person name="Calvo A.M."/>
            <person name="Furukawa K."/>
            <person name="Hesse C."/>
            <person name="Hohmann S."/>
            <person name="James T.Y."/>
            <person name="LaButti K."/>
            <person name="Lapidus A."/>
            <person name="Lindquist E."/>
            <person name="Lucas S."/>
            <person name="Miller K."/>
            <person name="Shantappa S."/>
            <person name="Grigoriev I.V."/>
            <person name="Hibbett D.S."/>
            <person name="McLaughlin D.J."/>
            <person name="Spatafora J.W."/>
            <person name="Aime M.C."/>
        </authorList>
    </citation>
    <scope>NUCLEOTIDE SEQUENCE [LARGE SCALE GENOMIC DNA]</scope>
    <source>
        <strain evidence="8">ATCC MYA-4683 / CBS 633.66</strain>
    </source>
</reference>
<dbReference type="RefSeq" id="XP_006958933.1">
    <property type="nucleotide sequence ID" value="XM_006958871.1"/>
</dbReference>
<keyword evidence="4" id="KW-0949">S-adenosyl-L-methionine</keyword>
<dbReference type="OrthoDB" id="269872at2759"/>
<comment type="catalytic activity">
    <reaction evidence="5">
        <text>L-glutaminyl-[peptide chain release factor] + S-adenosyl-L-methionine = N(5)-methyl-L-glutaminyl-[peptide chain release factor] + S-adenosyl-L-homocysteine + H(+)</text>
        <dbReference type="Rhea" id="RHEA:42896"/>
        <dbReference type="Rhea" id="RHEA-COMP:10271"/>
        <dbReference type="Rhea" id="RHEA-COMP:10272"/>
        <dbReference type="ChEBI" id="CHEBI:15378"/>
        <dbReference type="ChEBI" id="CHEBI:30011"/>
        <dbReference type="ChEBI" id="CHEBI:57856"/>
        <dbReference type="ChEBI" id="CHEBI:59789"/>
        <dbReference type="ChEBI" id="CHEBI:61891"/>
        <dbReference type="EC" id="2.1.1.297"/>
    </reaction>
</comment>
<name>I4YAE7_WALMC</name>
<proteinExistence type="predicted"/>
<evidence type="ECO:0000313" key="8">
    <source>
        <dbReference type="Proteomes" id="UP000005242"/>
    </source>
</evidence>
<sequence length="270" mass="31582">MRVTYLRNYMRRISPFDKLSARLGLEDAHNELRWIKQSSSNPREVDRMIEERVKGKPLQYILGDQPFLDTTIKVKPPVLIPRPETEYWTNELIRRHKDKTNLRIIDLCTGSGCIAINLAKELRNSTVRAYDKSDDACELTKENAKLNLTVDQLSRFEVIKRDIMTHQFDDKFDILTMNPPYITKTDYQALDKSVREWEDVDALLAKSNDAGIEFYMRVIEQLLRSNLKGEIWFEVGYNQADLVSKLVDNCSIERIKDPFGDFDRAIILYL</sequence>
<dbReference type="GO" id="GO:0102559">
    <property type="term" value="F:peptide chain release factor N(5)-glutamine methyltransferase activity"/>
    <property type="evidence" value="ECO:0007669"/>
    <property type="project" value="UniProtKB-EC"/>
</dbReference>
<dbReference type="PANTHER" id="PTHR18895">
    <property type="entry name" value="HEMK METHYLTRANSFERASE"/>
    <property type="match status" value="1"/>
</dbReference>
<evidence type="ECO:0000256" key="5">
    <source>
        <dbReference type="ARBA" id="ARBA00048391"/>
    </source>
</evidence>
<keyword evidence="3 7" id="KW-0808">Transferase</keyword>
<evidence type="ECO:0000256" key="3">
    <source>
        <dbReference type="ARBA" id="ARBA00022679"/>
    </source>
</evidence>
<evidence type="ECO:0000313" key="7">
    <source>
        <dbReference type="EMBL" id="EIM20939.1"/>
    </source>
</evidence>
<dbReference type="InterPro" id="IPR029063">
    <property type="entry name" value="SAM-dependent_MTases_sf"/>
</dbReference>
<evidence type="ECO:0000256" key="4">
    <source>
        <dbReference type="ARBA" id="ARBA00022691"/>
    </source>
</evidence>
<dbReference type="GeneID" id="18472954"/>
<dbReference type="EMBL" id="JH668235">
    <property type="protein sequence ID" value="EIM20939.1"/>
    <property type="molecule type" value="Genomic_DNA"/>
</dbReference>
<dbReference type="OMA" id="TFHELIN"/>
<dbReference type="InterPro" id="IPR007848">
    <property type="entry name" value="Small_mtfrase_dom"/>
</dbReference>
<dbReference type="FunCoup" id="I4YAE7">
    <property type="interactions" value="6"/>
</dbReference>
<dbReference type="EC" id="2.1.1.297" evidence="1"/>
<dbReference type="AlphaFoldDB" id="I4YAE7"/>
<evidence type="ECO:0000259" key="6">
    <source>
        <dbReference type="Pfam" id="PF05175"/>
    </source>
</evidence>
<dbReference type="GO" id="GO:0032259">
    <property type="term" value="P:methylation"/>
    <property type="evidence" value="ECO:0007669"/>
    <property type="project" value="UniProtKB-KW"/>
</dbReference>
<dbReference type="Gene3D" id="1.10.8.10">
    <property type="entry name" value="DNA helicase RuvA subunit, C-terminal domain"/>
    <property type="match status" value="1"/>
</dbReference>
<dbReference type="SUPFAM" id="SSF53335">
    <property type="entry name" value="S-adenosyl-L-methionine-dependent methyltransferases"/>
    <property type="match status" value="1"/>
</dbReference>
<feature type="domain" description="Methyltransferase small" evidence="6">
    <location>
        <begin position="92"/>
        <end position="186"/>
    </location>
</feature>
<dbReference type="InterPro" id="IPR050320">
    <property type="entry name" value="N5-glutamine_MTase"/>
</dbReference>
<dbReference type="Pfam" id="PF05175">
    <property type="entry name" value="MTS"/>
    <property type="match status" value="1"/>
</dbReference>